<protein>
    <recommendedName>
        <fullName evidence="3">Rap-GAP domain-containing protein</fullName>
    </recommendedName>
</protein>
<feature type="domain" description="Rap-GAP" evidence="3">
    <location>
        <begin position="1149"/>
        <end position="1382"/>
    </location>
</feature>
<proteinExistence type="predicted"/>
<dbReference type="Gene3D" id="3.40.50.11210">
    <property type="entry name" value="Rap/Ran-GAP"/>
    <property type="match status" value="1"/>
</dbReference>
<dbReference type="GO" id="GO:0032007">
    <property type="term" value="P:negative regulation of TOR signaling"/>
    <property type="evidence" value="ECO:0007669"/>
    <property type="project" value="TreeGrafter"/>
</dbReference>
<keyword evidence="1" id="KW-0343">GTPase activation</keyword>
<dbReference type="EMBL" id="JAEUBF010000666">
    <property type="protein sequence ID" value="KAH3676271.1"/>
    <property type="molecule type" value="Genomic_DNA"/>
</dbReference>
<dbReference type="PROSITE" id="PS50085">
    <property type="entry name" value="RAPGAP"/>
    <property type="match status" value="1"/>
</dbReference>
<dbReference type="Pfam" id="PF02145">
    <property type="entry name" value="Rap_GAP"/>
    <property type="match status" value="1"/>
</dbReference>
<reference evidence="4" key="2">
    <citation type="submission" date="2021-01" db="EMBL/GenBank/DDBJ databases">
        <authorList>
            <person name="Schikora-Tamarit M.A."/>
        </authorList>
    </citation>
    <scope>NUCLEOTIDE SEQUENCE</scope>
    <source>
        <strain evidence="4">CBS6341</strain>
    </source>
</reference>
<gene>
    <name evidence="4" type="ORF">WICMUC_002148</name>
</gene>
<evidence type="ECO:0000256" key="2">
    <source>
        <dbReference type="SAM" id="MobiDB-lite"/>
    </source>
</evidence>
<dbReference type="PANTHER" id="PTHR10063:SF0">
    <property type="entry name" value="TUBERIN"/>
    <property type="match status" value="1"/>
</dbReference>
<dbReference type="GO" id="GO:0051056">
    <property type="term" value="P:regulation of small GTPase mediated signal transduction"/>
    <property type="evidence" value="ECO:0007669"/>
    <property type="project" value="InterPro"/>
</dbReference>
<keyword evidence="5" id="KW-1185">Reference proteome</keyword>
<dbReference type="InterPro" id="IPR018515">
    <property type="entry name" value="Tuberin-type_domain"/>
</dbReference>
<feature type="region of interest" description="Disordered" evidence="2">
    <location>
        <begin position="1382"/>
        <end position="1460"/>
    </location>
</feature>
<reference evidence="4" key="1">
    <citation type="journal article" date="2021" name="Open Biol.">
        <title>Shared evolutionary footprints suggest mitochondrial oxidative damage underlies multiple complex I losses in fungi.</title>
        <authorList>
            <person name="Schikora-Tamarit M.A."/>
            <person name="Marcet-Houben M."/>
            <person name="Nosek J."/>
            <person name="Gabaldon T."/>
        </authorList>
    </citation>
    <scope>NUCLEOTIDE SEQUENCE</scope>
    <source>
        <strain evidence="4">CBS6341</strain>
    </source>
</reference>
<feature type="compositionally biased region" description="Polar residues" evidence="2">
    <location>
        <begin position="1394"/>
        <end position="1432"/>
    </location>
</feature>
<dbReference type="InterPro" id="IPR027107">
    <property type="entry name" value="Tuberin/Ral-act_asu"/>
</dbReference>
<dbReference type="Pfam" id="PF11864">
    <property type="entry name" value="DUF3384"/>
    <property type="match status" value="1"/>
</dbReference>
<dbReference type="SUPFAM" id="SSF111347">
    <property type="entry name" value="Rap/Ran-GAP"/>
    <property type="match status" value="1"/>
</dbReference>
<dbReference type="OrthoDB" id="19311at2759"/>
<evidence type="ECO:0000313" key="5">
    <source>
        <dbReference type="Proteomes" id="UP000769528"/>
    </source>
</evidence>
<accession>A0A9P8PQC5</accession>
<dbReference type="GO" id="GO:0033596">
    <property type="term" value="C:TSC1-TSC2 complex"/>
    <property type="evidence" value="ECO:0007669"/>
    <property type="project" value="TreeGrafter"/>
</dbReference>
<evidence type="ECO:0000259" key="3">
    <source>
        <dbReference type="PROSITE" id="PS50085"/>
    </source>
</evidence>
<sequence>MSSEDSIKGFGTGFFKSLTSHFKSSNNNDRNKIDSKTISHDSKKQEIFDQVRNGPISSRAKAAEQIAIWIYDFNLTSIPDIWYCAKDLIDPTNQQIVRRSGFILLSSCVDIDSNDPDIIHGYFNDTLANYQFSKDKLDPQLDKILEILQKLTDNGSFIHHYQEVFKQPTIEFLIHTLSSNEITKNINIQILLTFTIDSIKSGLLNHSDSEIQDKNVEHILSLIFKLSLKTSDKLILDQCIQIINSIIIYYRIPKNLIYKTLEIVCGSVILDLHFHDLGSEVLMNLINKINFKTVFEILLDLIYCKESKTDKNINGAIGSIRLLNFLFKDFAFQIDIETLIQVFEKTLEWNKPNLNVAILQFFNDTILQNLSISQINLKTWDDGDISILIFLNSISKKISRNDEIELYKLSLVQLQSLAESSRYPGSLLKLAYFFIENARFLSIKISIYVIRYFVIEDLCSHLTPNWKENLDLLLDTFYKDTSKDATVRLSVLKLLNDLLENAMNESTEKESILYQISDILFENLETEQNFAIVETIIRYFVDISLTLTVEQFTEFNNRYILPGFTNQGSNSIFSSERRSSIRSTEISAVTKQIQFPEKTAIIIGKGYVNLFCQLLHVGGTKASFCYNTLIIIAQFAKIKKDVDLLLITSRLFVRIRASAEKQVYLTNPTDIDGLSAAFARNLALRKNKDLKIAAGSLDEKWTYPEEIDYIPLDILDKPSKNLIFIDQNSDKLITDPAIDIEKWLTIVIDVLESAPHWEIYSYIYAHFCPQLSNIRLFETCGELIRKFRSLICDQLTLKLPSNLTLPEQMTKHDLQVAIVRNFTPLISYHGIFSKADEDQIINALIVGLSSWEKTAIPCIHILTVCCYELPLSIKKYLPVIMTKLQTRISSAFASAHILEFLLSLSYIPELTSNFTVEEFKRAFGITFKLIQYSHDISQLKDNNHNGVLHHGEELSADILPSTESLEITPVISIYLLSVSYDVIANWFLNMKLVDRRQLSSFIMKNLILSQSNRGSEINNQNMSFLDLITRFTYSDLELKFNSIIPQKFTEGSPVLSSKWVFGNSLIAIDTHSETGESIITIRRASGSTIFRVTPDESMIPLYTNQLHSKNEDDLFTANYILLQLIVHSDLNHNNKPIPIPDEVSMNRSIANFDRIPVVEFHKIGLLYIGPNQTSEQEILGNTGGSIEYERFLSKFGRLIKLKNCKSFYVGGLDVENDADGEFAYGWNDKILQLVFHTTTLMPNNESDPNYSLKKRHIGNNHVNIFFDESGQQFDFNIIKSQFNFLNIVITPHSVSFEDKKSSNNGINKYKVKVYRRSGVPALFATCHFKIVSEQNLATFVRTLSLVADQFAQVWHSNGSYSSNWSHRMKQITQIKEKSLKSLEDMKEKQKSEDPNNSEQSKSASGQSFLEQLSDSSNKQDSNTLSRSNTISRPKNKNVYEIPDSDDNEHFKNLEFNSFTR</sequence>
<dbReference type="Pfam" id="PF03542">
    <property type="entry name" value="Tuberin"/>
    <property type="match status" value="1"/>
</dbReference>
<feature type="compositionally biased region" description="Basic and acidic residues" evidence="2">
    <location>
        <begin position="1382"/>
        <end position="1393"/>
    </location>
</feature>
<comment type="caution">
    <text evidence="4">The sequence shown here is derived from an EMBL/GenBank/DDBJ whole genome shotgun (WGS) entry which is preliminary data.</text>
</comment>
<dbReference type="InterPro" id="IPR035974">
    <property type="entry name" value="Rap/Ran-GAP_sf"/>
</dbReference>
<dbReference type="InterPro" id="IPR024584">
    <property type="entry name" value="Tuberin_N"/>
</dbReference>
<organism evidence="4 5">
    <name type="scientific">Wickerhamomyces mucosus</name>
    <dbReference type="NCBI Taxonomy" id="1378264"/>
    <lineage>
        <taxon>Eukaryota</taxon>
        <taxon>Fungi</taxon>
        <taxon>Dikarya</taxon>
        <taxon>Ascomycota</taxon>
        <taxon>Saccharomycotina</taxon>
        <taxon>Saccharomycetes</taxon>
        <taxon>Phaffomycetales</taxon>
        <taxon>Wickerhamomycetaceae</taxon>
        <taxon>Wickerhamomyces</taxon>
    </lineage>
</organism>
<evidence type="ECO:0000313" key="4">
    <source>
        <dbReference type="EMBL" id="KAH3676271.1"/>
    </source>
</evidence>
<dbReference type="Proteomes" id="UP000769528">
    <property type="component" value="Unassembled WGS sequence"/>
</dbReference>
<evidence type="ECO:0000256" key="1">
    <source>
        <dbReference type="ARBA" id="ARBA00022468"/>
    </source>
</evidence>
<name>A0A9P8PQC5_9ASCO</name>
<dbReference type="GO" id="GO:0005634">
    <property type="term" value="C:nucleus"/>
    <property type="evidence" value="ECO:0007669"/>
    <property type="project" value="InterPro"/>
</dbReference>
<dbReference type="FunFam" id="3.40.50.11210:FF:000007">
    <property type="entry name" value="Tuberous sclerosis 2"/>
    <property type="match status" value="1"/>
</dbReference>
<dbReference type="GO" id="GO:0005096">
    <property type="term" value="F:GTPase activator activity"/>
    <property type="evidence" value="ECO:0007669"/>
    <property type="project" value="UniProtKB-KW"/>
</dbReference>
<dbReference type="InterPro" id="IPR000331">
    <property type="entry name" value="Rap/Ran_GAP_dom"/>
</dbReference>
<dbReference type="PANTHER" id="PTHR10063">
    <property type="entry name" value="TUBERIN"/>
    <property type="match status" value="1"/>
</dbReference>